<evidence type="ECO:0000313" key="5">
    <source>
        <dbReference type="Proteomes" id="UP000285604"/>
    </source>
</evidence>
<dbReference type="InterPro" id="IPR035386">
    <property type="entry name" value="Arm-DNA-bind_5"/>
</dbReference>
<sequence>MSRSTFSILPYINRQKVKADGTANILCRITVDGKSAAISTGISCTPQEWNAKKGEVRNARDNGRLASFLAEVKDKYNSLLTTNGIITVEMLKAVLKDKDTTGRFLLNFGDTIVEWYRTSKARQTFLHKRTWQKNLRAFVHSLDKDDIAFEDIDENFGEEYKLFLKRDQGRIDSYVNHCLLWLNMLMYKAVDRSIIRFNPIA</sequence>
<dbReference type="Pfam" id="PF13102">
    <property type="entry name" value="Phage_int_SAM_5"/>
    <property type="match status" value="1"/>
</dbReference>
<dbReference type="InterPro" id="IPR010998">
    <property type="entry name" value="Integrase_recombinase_N"/>
</dbReference>
<dbReference type="AlphaFoldDB" id="A0AA92UI96"/>
<accession>A0AA92UI96</accession>
<keyword evidence="1" id="KW-0238">DNA-binding</keyword>
<dbReference type="EMBL" id="QSCI01000291">
    <property type="protein sequence ID" value="RGX82300.1"/>
    <property type="molecule type" value="Genomic_DNA"/>
</dbReference>
<reference evidence="4 5" key="1">
    <citation type="submission" date="2018-08" db="EMBL/GenBank/DDBJ databases">
        <title>A genome reference for cultivated species of the human gut microbiota.</title>
        <authorList>
            <person name="Zou Y."/>
            <person name="Xue W."/>
            <person name="Luo G."/>
        </authorList>
    </citation>
    <scope>NUCLEOTIDE SEQUENCE [LARGE SCALE GENOMIC DNA]</scope>
    <source>
        <strain evidence="4 5">OF03-3</strain>
    </source>
</reference>
<comment type="caution">
    <text evidence="4">The sequence shown here is derived from an EMBL/GenBank/DDBJ whole genome shotgun (WGS) entry which is preliminary data.</text>
</comment>
<feature type="domain" description="Arm DNA-binding" evidence="3">
    <location>
        <begin position="11"/>
        <end position="90"/>
    </location>
</feature>
<evidence type="ECO:0000259" key="3">
    <source>
        <dbReference type="Pfam" id="PF17293"/>
    </source>
</evidence>
<dbReference type="Pfam" id="PF17293">
    <property type="entry name" value="Arm-DNA-bind_5"/>
    <property type="match status" value="1"/>
</dbReference>
<dbReference type="InterPro" id="IPR025269">
    <property type="entry name" value="SAM-like_dom"/>
</dbReference>
<feature type="non-terminal residue" evidence="4">
    <location>
        <position position="201"/>
    </location>
</feature>
<feature type="domain" description="Phage integrase SAM-like" evidence="2">
    <location>
        <begin position="105"/>
        <end position="199"/>
    </location>
</feature>
<name>A0AA92UI96_9BACT</name>
<dbReference type="Gene3D" id="1.10.150.130">
    <property type="match status" value="1"/>
</dbReference>
<evidence type="ECO:0000313" key="4">
    <source>
        <dbReference type="EMBL" id="RGX82300.1"/>
    </source>
</evidence>
<evidence type="ECO:0000256" key="1">
    <source>
        <dbReference type="ARBA" id="ARBA00023125"/>
    </source>
</evidence>
<gene>
    <name evidence="4" type="ORF">DXA63_17655</name>
</gene>
<proteinExistence type="predicted"/>
<protein>
    <submittedName>
        <fullName evidence="4">Site-specific integrase</fullName>
    </submittedName>
</protein>
<dbReference type="Proteomes" id="UP000285604">
    <property type="component" value="Unassembled WGS sequence"/>
</dbReference>
<evidence type="ECO:0000259" key="2">
    <source>
        <dbReference type="Pfam" id="PF13102"/>
    </source>
</evidence>
<dbReference type="GO" id="GO:0003677">
    <property type="term" value="F:DNA binding"/>
    <property type="evidence" value="ECO:0007669"/>
    <property type="project" value="UniProtKB-KW"/>
</dbReference>
<organism evidence="4 5">
    <name type="scientific">Segatella copri</name>
    <dbReference type="NCBI Taxonomy" id="165179"/>
    <lineage>
        <taxon>Bacteria</taxon>
        <taxon>Pseudomonadati</taxon>
        <taxon>Bacteroidota</taxon>
        <taxon>Bacteroidia</taxon>
        <taxon>Bacteroidales</taxon>
        <taxon>Prevotellaceae</taxon>
        <taxon>Segatella</taxon>
    </lineage>
</organism>